<dbReference type="AlphaFoldDB" id="A0A1N7NMH7"/>
<dbReference type="STRING" id="252246.SAMN05421799_10924"/>
<dbReference type="RefSeq" id="WP_076347906.1">
    <property type="nucleotide sequence ID" value="NZ_FTOO01000009.1"/>
</dbReference>
<sequence>MGAFGGYTRWAVVFLVIFVLFFLLVPAGVGVCHAAPAPAPVATVAYTEYDEIIETGPMYGYVPHHPPMAHGTVMHEEYHGHYETDESSSL</sequence>
<gene>
    <name evidence="1" type="ORF">SAMN05421799_10924</name>
</gene>
<name>A0A1N7NMH7_9BACL</name>
<evidence type="ECO:0000313" key="2">
    <source>
        <dbReference type="Proteomes" id="UP000186156"/>
    </source>
</evidence>
<dbReference type="Proteomes" id="UP000186156">
    <property type="component" value="Unassembled WGS sequence"/>
</dbReference>
<evidence type="ECO:0000313" key="1">
    <source>
        <dbReference type="EMBL" id="SIS99512.1"/>
    </source>
</evidence>
<keyword evidence="2" id="KW-1185">Reference proteome</keyword>
<dbReference type="OrthoDB" id="2376911at2"/>
<reference evidence="2" key="1">
    <citation type="submission" date="2017-01" db="EMBL/GenBank/DDBJ databases">
        <authorList>
            <person name="Varghese N."/>
            <person name="Submissions S."/>
        </authorList>
    </citation>
    <scope>NUCLEOTIDE SEQUENCE [LARGE SCALE GENOMIC DNA]</scope>
    <source>
        <strain evidence="2">DSM 16176</strain>
    </source>
</reference>
<organism evidence="1 2">
    <name type="scientific">Alicyclobacillus vulcanalis</name>
    <dbReference type="NCBI Taxonomy" id="252246"/>
    <lineage>
        <taxon>Bacteria</taxon>
        <taxon>Bacillati</taxon>
        <taxon>Bacillota</taxon>
        <taxon>Bacilli</taxon>
        <taxon>Bacillales</taxon>
        <taxon>Alicyclobacillaceae</taxon>
        <taxon>Alicyclobacillus</taxon>
    </lineage>
</organism>
<dbReference type="EMBL" id="FTOO01000009">
    <property type="protein sequence ID" value="SIS99512.1"/>
    <property type="molecule type" value="Genomic_DNA"/>
</dbReference>
<proteinExistence type="predicted"/>
<protein>
    <submittedName>
        <fullName evidence="1">Uncharacterized protein</fullName>
    </submittedName>
</protein>
<accession>A0A1N7NMH7</accession>